<evidence type="ECO:0000313" key="3">
    <source>
        <dbReference type="Proteomes" id="UP000030300"/>
    </source>
</evidence>
<evidence type="ECO:0000256" key="1">
    <source>
        <dbReference type="SAM" id="MobiDB-lite"/>
    </source>
</evidence>
<name>A0A0C5XCP0_NOCSI</name>
<dbReference type="HOGENOM" id="CLU_2753851_0_0_11"/>
<dbReference type="AlphaFoldDB" id="A0A0C5XCP0"/>
<accession>A0A0C5XCP0</accession>
<gene>
    <name evidence="2" type="ORF">KR76_00127</name>
</gene>
<protein>
    <submittedName>
        <fullName evidence="2">Uncharacterized protein</fullName>
    </submittedName>
</protein>
<dbReference type="KEGG" id="psim:KR76_00127"/>
<dbReference type="EMBL" id="CP009896">
    <property type="protein sequence ID" value="AJR18559.1"/>
    <property type="molecule type" value="Genomic_DNA"/>
</dbReference>
<keyword evidence="3" id="KW-1185">Reference proteome</keyword>
<sequence>MLPVRPVCAHDGATQCHLSAPSPVVPLTWGALPPGAHPVPKDRHPGTLVLTVGSGSFPQRGDAASASRAR</sequence>
<proteinExistence type="predicted"/>
<evidence type="ECO:0000313" key="2">
    <source>
        <dbReference type="EMBL" id="AJR18559.1"/>
    </source>
</evidence>
<feature type="region of interest" description="Disordered" evidence="1">
    <location>
        <begin position="50"/>
        <end position="70"/>
    </location>
</feature>
<reference evidence="2 3" key="1">
    <citation type="journal article" date="2015" name="Genome Announc.">
        <title>Complete Genome Sequence of Steroid-Transforming Nocardioides simplex VKM Ac-2033D.</title>
        <authorList>
            <person name="Shtratnikova V.Y."/>
            <person name="Schelkunov M.I."/>
            <person name="Pekov Y.A."/>
            <person name="Fokina V.V."/>
            <person name="Logacheva M.D."/>
            <person name="Sokolov S.L."/>
            <person name="Bragin E.Y."/>
            <person name="Ashapkin V.V."/>
            <person name="Donova M.V."/>
        </authorList>
    </citation>
    <scope>NUCLEOTIDE SEQUENCE [LARGE SCALE GENOMIC DNA]</scope>
    <source>
        <strain evidence="2 3">VKM Ac-2033D</strain>
    </source>
</reference>
<dbReference type="Proteomes" id="UP000030300">
    <property type="component" value="Chromosome"/>
</dbReference>
<organism evidence="2 3">
    <name type="scientific">Nocardioides simplex</name>
    <name type="common">Arthrobacter simplex</name>
    <dbReference type="NCBI Taxonomy" id="2045"/>
    <lineage>
        <taxon>Bacteria</taxon>
        <taxon>Bacillati</taxon>
        <taxon>Actinomycetota</taxon>
        <taxon>Actinomycetes</taxon>
        <taxon>Propionibacteriales</taxon>
        <taxon>Nocardioidaceae</taxon>
        <taxon>Pimelobacter</taxon>
    </lineage>
</organism>